<dbReference type="OrthoDB" id="5867094at2759"/>
<evidence type="ECO:0000313" key="2">
    <source>
        <dbReference type="EMBL" id="PIO63711.1"/>
    </source>
</evidence>
<gene>
    <name evidence="2" type="ORF">TELCIR_14682</name>
</gene>
<dbReference type="AlphaFoldDB" id="A0A2G9U0B4"/>
<keyword evidence="1" id="KW-0175">Coiled coil</keyword>
<feature type="coiled-coil region" evidence="1">
    <location>
        <begin position="251"/>
        <end position="324"/>
    </location>
</feature>
<evidence type="ECO:0000313" key="3">
    <source>
        <dbReference type="Proteomes" id="UP000230423"/>
    </source>
</evidence>
<keyword evidence="3" id="KW-1185">Reference proteome</keyword>
<proteinExistence type="predicted"/>
<dbReference type="Proteomes" id="UP000230423">
    <property type="component" value="Unassembled WGS sequence"/>
</dbReference>
<evidence type="ECO:0000256" key="1">
    <source>
        <dbReference type="SAM" id="Coils"/>
    </source>
</evidence>
<feature type="coiled-coil region" evidence="1">
    <location>
        <begin position="117"/>
        <end position="151"/>
    </location>
</feature>
<protein>
    <submittedName>
        <fullName evidence="2">Uncharacterized protein</fullName>
    </submittedName>
</protein>
<sequence length="346" mass="40295">MKNKRKYTHLLRSALAMERASFAARERGDAEACLKPRVDGLVKLQFTDCKGRMPLSEPKELKLRFDRIFRLTRFVKAMEVMKKMKKDYYVHQRDSCNALRKESKEKIRDLDAKIKVCAEIIEKSNQKLLEIEELERKAEIKQAELRMLNEQLGTIKVAPYPGTEKELRAEIHEIDSSTEFQELETKRDRLKASIDSITRDIARMIKEKDEAENEMRNAVSLKMMENDVRNDVHNIERQLVVAYGFRGPDYVGELDSKIAFEEKEIQDLREASNIERRRGQNQVDAAQMELTRLTCEANSLLSSVEQRKREIEIEERKLQKANLSQQHLCSALLAKQNIPTATHGFK</sequence>
<name>A0A2G9U0B4_TELCI</name>
<feature type="coiled-coil region" evidence="1">
    <location>
        <begin position="180"/>
        <end position="221"/>
    </location>
</feature>
<feature type="non-terminal residue" evidence="2">
    <location>
        <position position="346"/>
    </location>
</feature>
<reference evidence="2 3" key="1">
    <citation type="submission" date="2015-09" db="EMBL/GenBank/DDBJ databases">
        <title>Draft genome of the parasitic nematode Teladorsagia circumcincta isolate WARC Sus (inbred).</title>
        <authorList>
            <person name="Mitreva M."/>
        </authorList>
    </citation>
    <scope>NUCLEOTIDE SEQUENCE [LARGE SCALE GENOMIC DNA]</scope>
    <source>
        <strain evidence="2 3">S</strain>
    </source>
</reference>
<dbReference type="EMBL" id="KZ350600">
    <property type="protein sequence ID" value="PIO63711.1"/>
    <property type="molecule type" value="Genomic_DNA"/>
</dbReference>
<organism evidence="2 3">
    <name type="scientific">Teladorsagia circumcincta</name>
    <name type="common">Brown stomach worm</name>
    <name type="synonym">Ostertagia circumcincta</name>
    <dbReference type="NCBI Taxonomy" id="45464"/>
    <lineage>
        <taxon>Eukaryota</taxon>
        <taxon>Metazoa</taxon>
        <taxon>Ecdysozoa</taxon>
        <taxon>Nematoda</taxon>
        <taxon>Chromadorea</taxon>
        <taxon>Rhabditida</taxon>
        <taxon>Rhabditina</taxon>
        <taxon>Rhabditomorpha</taxon>
        <taxon>Strongyloidea</taxon>
        <taxon>Trichostrongylidae</taxon>
        <taxon>Teladorsagia</taxon>
    </lineage>
</organism>
<accession>A0A2G9U0B4</accession>